<keyword evidence="2" id="KW-0378">Hydrolase</keyword>
<name>A0A387B0C7_9MICO</name>
<dbReference type="RefSeq" id="WP_120761263.1">
    <property type="nucleotide sequence ID" value="NZ_CP032630.1"/>
</dbReference>
<dbReference type="Proteomes" id="UP000278886">
    <property type="component" value="Chromosome"/>
</dbReference>
<dbReference type="OrthoDB" id="5177627at2"/>
<dbReference type="Pfam" id="PF02720">
    <property type="entry name" value="DUF222"/>
    <property type="match status" value="1"/>
</dbReference>
<dbReference type="CDD" id="cd00085">
    <property type="entry name" value="HNHc"/>
    <property type="match status" value="1"/>
</dbReference>
<keyword evidence="2" id="KW-0540">Nuclease</keyword>
<accession>A0A387B0C7</accession>
<feature type="domain" description="HNH nuclease" evidence="1">
    <location>
        <begin position="428"/>
        <end position="481"/>
    </location>
</feature>
<protein>
    <submittedName>
        <fullName evidence="2">HNH endonuclease</fullName>
    </submittedName>
</protein>
<dbReference type="KEGG" id="lyd:D7I47_00685"/>
<keyword evidence="3" id="KW-1185">Reference proteome</keyword>
<dbReference type="AlphaFoldDB" id="A0A387B0C7"/>
<dbReference type="GO" id="GO:0004519">
    <property type="term" value="F:endonuclease activity"/>
    <property type="evidence" value="ECO:0007669"/>
    <property type="project" value="UniProtKB-KW"/>
</dbReference>
<dbReference type="SMART" id="SM00507">
    <property type="entry name" value="HNHc"/>
    <property type="match status" value="1"/>
</dbReference>
<dbReference type="InterPro" id="IPR003870">
    <property type="entry name" value="DUF222"/>
</dbReference>
<proteinExistence type="predicted"/>
<evidence type="ECO:0000313" key="3">
    <source>
        <dbReference type="Proteomes" id="UP000278886"/>
    </source>
</evidence>
<keyword evidence="2" id="KW-0255">Endonuclease</keyword>
<organism evidence="2 3">
    <name type="scientific">Protaetiibacter intestinalis</name>
    <dbReference type="NCBI Taxonomy" id="2419774"/>
    <lineage>
        <taxon>Bacteria</taxon>
        <taxon>Bacillati</taxon>
        <taxon>Actinomycetota</taxon>
        <taxon>Actinomycetes</taxon>
        <taxon>Micrococcales</taxon>
        <taxon>Microbacteriaceae</taxon>
        <taxon>Protaetiibacter</taxon>
    </lineage>
</organism>
<reference evidence="3" key="1">
    <citation type="submission" date="2018-09" db="EMBL/GenBank/DDBJ databases">
        <title>Genome sequencing of strain 2DFWR-13.</title>
        <authorList>
            <person name="Heo J."/>
            <person name="Kim S.-J."/>
            <person name="Kwon S.-W."/>
        </authorList>
    </citation>
    <scope>NUCLEOTIDE SEQUENCE [LARGE SCALE GENOMIC DNA]</scope>
    <source>
        <strain evidence="3">2DFWR-13</strain>
    </source>
</reference>
<dbReference type="EMBL" id="CP032630">
    <property type="protein sequence ID" value="AYF96912.1"/>
    <property type="molecule type" value="Genomic_DNA"/>
</dbReference>
<evidence type="ECO:0000259" key="1">
    <source>
        <dbReference type="SMART" id="SM00507"/>
    </source>
</evidence>
<sequence>MFTIEHLIDLPGLRFDDVDTQDAGVPEPWEGEYVPAGDELPPISAVEEQVVALAYLTSAPGGAELYRSVSDAELLELAEIHAAQARHIGAQQALIAGEVARRSRHELGFTGMAQSLGHRTPEELIRVTTGSTMGEAKRAVAVGTLMVQTADAENAPAPAADPATGEVLEQTPPAPAQPWMVPAVAALRDGSISVEKVDAIRRGLGEPDPLTGDASRDADRITAEALRGAVELLLDEARALDVDRLLKRARELRDELDEAGVATRERRRYEARSFRVYRQPDGMTRATWVMDPETAAIVTDMYDRTVSPKLGGPRFVDADAASRAAAIVNDPRTAEQLASDAMLALLRAGASADPMLLPGHAAPAVRVLITRQNLTDGRGVAHLDGQTAPVSVATAERAVCTAGTQEAVFDQRGRPLDLGRTVRLFTTKQKTMLAIRDGGCMFPGCERPPSWTEAHHIKHYVRDRGDTNIDDGILLCRHHHLLVHAAGWEIEHEHGTNYRLIPPPGIDRTQTPIPLATKSAAHRRLTAAATARSDAR</sequence>
<gene>
    <name evidence="2" type="ORF">D7I47_00685</name>
</gene>
<evidence type="ECO:0000313" key="2">
    <source>
        <dbReference type="EMBL" id="AYF96912.1"/>
    </source>
</evidence>
<dbReference type="InterPro" id="IPR003615">
    <property type="entry name" value="HNH_nuc"/>
</dbReference>